<keyword evidence="4" id="KW-1185">Reference proteome</keyword>
<evidence type="ECO:0000259" key="2">
    <source>
        <dbReference type="Pfam" id="PF20150"/>
    </source>
</evidence>
<comment type="caution">
    <text evidence="3">The sequence shown here is derived from an EMBL/GenBank/DDBJ whole genome shotgun (WGS) entry which is preliminary data.</text>
</comment>
<sequence>MTTCAPTSLVTTRAPLNEELDSPPSAGPADGKIDWTWEEWITWPEDDLNTDLQRPKFCNVQAAPPELRLKIWEAAVQGDYQNRIIPLTRDTKRIIPITRELRHPSAVFETSIESRQAALGLYDQVIPVVPFFSVPTDFDAQQEVDSAGAEADAQHRGIIHVSLRHDIFLVSPETRTFQANKMGNFQPSSSRGPPVFKTVPIGPELRARIVRVLEHYDVNAERGDIVGATDQGVMYPNAEYPSARVCYYGDNPDTDNLMVSFYGKAKNLLRLLWHLEQGYKSDQLLEWLDPVVCIISTSKQ</sequence>
<dbReference type="RefSeq" id="XP_066668342.1">
    <property type="nucleotide sequence ID" value="XM_066813000.1"/>
</dbReference>
<dbReference type="InterPro" id="IPR045518">
    <property type="entry name" value="2EXR"/>
</dbReference>
<evidence type="ECO:0000256" key="1">
    <source>
        <dbReference type="SAM" id="MobiDB-lite"/>
    </source>
</evidence>
<evidence type="ECO:0000313" key="4">
    <source>
        <dbReference type="Proteomes" id="UP001433268"/>
    </source>
</evidence>
<reference evidence="3 4" key="1">
    <citation type="submission" date="2023-01" db="EMBL/GenBank/DDBJ databases">
        <title>Analysis of 21 Apiospora genomes using comparative genomics revels a genus with tremendous synthesis potential of carbohydrate active enzymes and secondary metabolites.</title>
        <authorList>
            <person name="Sorensen T."/>
        </authorList>
    </citation>
    <scope>NUCLEOTIDE SEQUENCE [LARGE SCALE GENOMIC DNA]</scope>
    <source>
        <strain evidence="3 4">CBS 114990</strain>
    </source>
</reference>
<feature type="domain" description="2EXR" evidence="2">
    <location>
        <begin position="64"/>
        <end position="127"/>
    </location>
</feature>
<feature type="region of interest" description="Disordered" evidence="1">
    <location>
        <begin position="1"/>
        <end position="32"/>
    </location>
</feature>
<feature type="compositionally biased region" description="Polar residues" evidence="1">
    <location>
        <begin position="1"/>
        <end position="11"/>
    </location>
</feature>
<dbReference type="Proteomes" id="UP001433268">
    <property type="component" value="Unassembled WGS sequence"/>
</dbReference>
<name>A0ABR1WBK1_9PEZI</name>
<proteinExistence type="predicted"/>
<evidence type="ECO:0000313" key="3">
    <source>
        <dbReference type="EMBL" id="KAK8080867.1"/>
    </source>
</evidence>
<gene>
    <name evidence="3" type="ORF">PG997_008685</name>
</gene>
<dbReference type="EMBL" id="JAQQWN010000006">
    <property type="protein sequence ID" value="KAK8080867.1"/>
    <property type="molecule type" value="Genomic_DNA"/>
</dbReference>
<organism evidence="3 4">
    <name type="scientific">Apiospora hydei</name>
    <dbReference type="NCBI Taxonomy" id="1337664"/>
    <lineage>
        <taxon>Eukaryota</taxon>
        <taxon>Fungi</taxon>
        <taxon>Dikarya</taxon>
        <taxon>Ascomycota</taxon>
        <taxon>Pezizomycotina</taxon>
        <taxon>Sordariomycetes</taxon>
        <taxon>Xylariomycetidae</taxon>
        <taxon>Amphisphaeriales</taxon>
        <taxon>Apiosporaceae</taxon>
        <taxon>Apiospora</taxon>
    </lineage>
</organism>
<protein>
    <recommendedName>
        <fullName evidence="2">2EXR domain-containing protein</fullName>
    </recommendedName>
</protein>
<dbReference type="GeneID" id="92046060"/>
<dbReference type="Pfam" id="PF20150">
    <property type="entry name" value="2EXR"/>
    <property type="match status" value="1"/>
</dbReference>
<accession>A0ABR1WBK1</accession>